<dbReference type="EMBL" id="CP019070">
    <property type="protein sequence ID" value="APW64581.1"/>
    <property type="molecule type" value="Genomic_DNA"/>
</dbReference>
<gene>
    <name evidence="3" type="ORF">LPB137_01375</name>
</gene>
<keyword evidence="2" id="KW-1133">Transmembrane helix</keyword>
<feature type="transmembrane region" description="Helical" evidence="2">
    <location>
        <begin position="105"/>
        <end position="127"/>
    </location>
</feature>
<dbReference type="Gene3D" id="1.20.1250.20">
    <property type="entry name" value="MFS general substrate transporter like domains"/>
    <property type="match status" value="2"/>
</dbReference>
<dbReference type="InterPro" id="IPR039672">
    <property type="entry name" value="MFS_2"/>
</dbReference>
<comment type="similarity">
    <text evidence="1">Belongs to the sodium:galactoside symporter (TC 2.A.2) family.</text>
</comment>
<proteinExistence type="inferred from homology"/>
<name>A0A1P8KJ49_9BACT</name>
<feature type="transmembrane region" description="Helical" evidence="2">
    <location>
        <begin position="311"/>
        <end position="330"/>
    </location>
</feature>
<dbReference type="Proteomes" id="UP000186074">
    <property type="component" value="Chromosome"/>
</dbReference>
<dbReference type="GO" id="GO:0005886">
    <property type="term" value="C:plasma membrane"/>
    <property type="evidence" value="ECO:0007669"/>
    <property type="project" value="TreeGrafter"/>
</dbReference>
<dbReference type="GO" id="GO:0015293">
    <property type="term" value="F:symporter activity"/>
    <property type="evidence" value="ECO:0007669"/>
    <property type="project" value="InterPro"/>
</dbReference>
<evidence type="ECO:0000256" key="2">
    <source>
        <dbReference type="SAM" id="Phobius"/>
    </source>
</evidence>
<evidence type="ECO:0000313" key="4">
    <source>
        <dbReference type="Proteomes" id="UP000186074"/>
    </source>
</evidence>
<dbReference type="Pfam" id="PF13347">
    <property type="entry name" value="MFS_2"/>
    <property type="match status" value="1"/>
</dbReference>
<sequence>MKTLDKKTVIYYSLIAIPLAIVGLPLYIYLPTFYVSDVGINVSIVGLILFIARLTDVFTDPFFGLLSDESVKKFSSRKPVMILGSFILILSFYALINPNLQYPELWLFCFSVLIYIGWSMINIPYLTWSSEISQIYEEKTILNSSRELFTIIGVLIALLVPYVYKVAQNPNETLNLLYFTFLFLFLPLFLITMNKIKINADIQSSDFSFKNIKSVYKKIPDIKLLQVGYFLNNLANALPATLFLLFIELVIKEKDSSGMVLILYFFAGIVALPFWYKLSSKIGKKKTWISSILLASSAFIFVPFLQEGDLTAFIIISIITGLCLGADMAMPTSIQSDLVQKTKMLSFNISGLLFGIWTMITKLTLALAVALGFVILGIFDFEASSPSSTSLLILSLLYGLVPVFFKLAAIYFINKYKDIQQ</sequence>
<dbReference type="KEGG" id="alp:LPB137_01375"/>
<evidence type="ECO:0000313" key="3">
    <source>
        <dbReference type="EMBL" id="APW64581.1"/>
    </source>
</evidence>
<protein>
    <recommendedName>
        <fullName evidence="5">MFS transporter</fullName>
    </recommendedName>
</protein>
<evidence type="ECO:0000256" key="1">
    <source>
        <dbReference type="ARBA" id="ARBA00009617"/>
    </source>
</evidence>
<organism evidence="3 4">
    <name type="scientific">Poseidonibacter parvus</name>
    <dbReference type="NCBI Taxonomy" id="1850254"/>
    <lineage>
        <taxon>Bacteria</taxon>
        <taxon>Pseudomonadati</taxon>
        <taxon>Campylobacterota</taxon>
        <taxon>Epsilonproteobacteria</taxon>
        <taxon>Campylobacterales</taxon>
        <taxon>Arcobacteraceae</taxon>
        <taxon>Poseidonibacter</taxon>
    </lineage>
</organism>
<feature type="transmembrane region" description="Helical" evidence="2">
    <location>
        <begin position="257"/>
        <end position="276"/>
    </location>
</feature>
<keyword evidence="2" id="KW-0472">Membrane</keyword>
<evidence type="ECO:0008006" key="5">
    <source>
        <dbReference type="Google" id="ProtNLM"/>
    </source>
</evidence>
<dbReference type="SUPFAM" id="SSF103473">
    <property type="entry name" value="MFS general substrate transporter"/>
    <property type="match status" value="1"/>
</dbReference>
<dbReference type="AlphaFoldDB" id="A0A1P8KJ49"/>
<feature type="transmembrane region" description="Helical" evidence="2">
    <location>
        <begin position="351"/>
        <end position="379"/>
    </location>
</feature>
<feature type="transmembrane region" description="Helical" evidence="2">
    <location>
        <begin position="227"/>
        <end position="251"/>
    </location>
</feature>
<feature type="transmembrane region" description="Helical" evidence="2">
    <location>
        <begin position="148"/>
        <end position="164"/>
    </location>
</feature>
<keyword evidence="4" id="KW-1185">Reference proteome</keyword>
<dbReference type="PANTHER" id="PTHR11328:SF24">
    <property type="entry name" value="MAJOR FACILITATOR SUPERFAMILY (MFS) PROFILE DOMAIN-CONTAINING PROTEIN"/>
    <property type="match status" value="1"/>
</dbReference>
<feature type="transmembrane region" description="Helical" evidence="2">
    <location>
        <begin position="40"/>
        <end position="59"/>
    </location>
</feature>
<dbReference type="GO" id="GO:0008643">
    <property type="term" value="P:carbohydrate transport"/>
    <property type="evidence" value="ECO:0007669"/>
    <property type="project" value="InterPro"/>
</dbReference>
<feature type="transmembrane region" description="Helical" evidence="2">
    <location>
        <begin position="176"/>
        <end position="193"/>
    </location>
</feature>
<feature type="transmembrane region" description="Helical" evidence="2">
    <location>
        <begin position="9"/>
        <end position="28"/>
    </location>
</feature>
<feature type="transmembrane region" description="Helical" evidence="2">
    <location>
        <begin position="391"/>
        <end position="413"/>
    </location>
</feature>
<keyword evidence="2" id="KW-0812">Transmembrane</keyword>
<dbReference type="InterPro" id="IPR036259">
    <property type="entry name" value="MFS_trans_sf"/>
</dbReference>
<accession>A0A1P8KJ49</accession>
<feature type="transmembrane region" description="Helical" evidence="2">
    <location>
        <begin position="288"/>
        <end position="305"/>
    </location>
</feature>
<feature type="transmembrane region" description="Helical" evidence="2">
    <location>
        <begin position="80"/>
        <end position="99"/>
    </location>
</feature>
<reference evidence="3 4" key="1">
    <citation type="submission" date="2017-01" db="EMBL/GenBank/DDBJ databases">
        <title>Genome sequencing of Arcobacter sp. LPB0137.</title>
        <authorList>
            <person name="Lee G.-W."/>
            <person name="Yi H."/>
        </authorList>
    </citation>
    <scope>NUCLEOTIDE SEQUENCE [LARGE SCALE GENOMIC DNA]</scope>
    <source>
        <strain evidence="3 4">LPB0137</strain>
    </source>
</reference>
<dbReference type="PANTHER" id="PTHR11328">
    <property type="entry name" value="MAJOR FACILITATOR SUPERFAMILY DOMAIN-CONTAINING PROTEIN"/>
    <property type="match status" value="1"/>
</dbReference>
<dbReference type="OrthoDB" id="181905at2"/>
<dbReference type="RefSeq" id="WP_076083365.1">
    <property type="nucleotide sequence ID" value="NZ_CP019070.1"/>
</dbReference>
<dbReference type="STRING" id="1850254.LPB137_01375"/>